<dbReference type="AlphaFoldDB" id="D7WDK6"/>
<evidence type="ECO:0000313" key="1">
    <source>
        <dbReference type="EMBL" id="EFK54237.1"/>
    </source>
</evidence>
<protein>
    <submittedName>
        <fullName evidence="1">Uncharacterized protein</fullName>
    </submittedName>
</protein>
<keyword evidence="2" id="KW-1185">Reference proteome</keyword>
<name>D7WDK6_9CORY</name>
<dbReference type="Proteomes" id="UP000004208">
    <property type="component" value="Unassembled WGS sequence"/>
</dbReference>
<comment type="caution">
    <text evidence="1">The sequence shown here is derived from an EMBL/GenBank/DDBJ whole genome shotgun (WGS) entry which is preliminary data.</text>
</comment>
<accession>D7WDK6</accession>
<proteinExistence type="predicted"/>
<dbReference type="STRING" id="585529.HMPREF0291_11894"/>
<dbReference type="HOGENOM" id="CLU_2286764_0_0_11"/>
<sequence>MQFEADPNLIDGLNEHDFNHLLERADTIGANPFLVSAFGRELLAISNELRDAGAVNRREVFEDSARRMLRNLAYVDDAALDETETRALVDSFIAETRKRLG</sequence>
<dbReference type="EMBL" id="ACLJ02000003">
    <property type="protein sequence ID" value="EFK54237.1"/>
    <property type="molecule type" value="Genomic_DNA"/>
</dbReference>
<gene>
    <name evidence="1" type="ORF">HMPREF0291_11894</name>
</gene>
<reference evidence="1" key="1">
    <citation type="submission" date="2010-06" db="EMBL/GenBank/DDBJ databases">
        <authorList>
            <person name="Muzny D."/>
            <person name="Qin X."/>
            <person name="Buhay C."/>
            <person name="Dugan-Rocha S."/>
            <person name="Ding Y."/>
            <person name="Chen G."/>
            <person name="Hawes A."/>
            <person name="Holder M."/>
            <person name="Jhangiani S."/>
            <person name="Johnson A."/>
            <person name="Khan Z."/>
            <person name="Li Z."/>
            <person name="Liu W."/>
            <person name="Liu X."/>
            <person name="Perez L."/>
            <person name="Shen H."/>
            <person name="Wang Q."/>
            <person name="Watt J."/>
            <person name="Xi L."/>
            <person name="Xin Y."/>
            <person name="Zhou J."/>
            <person name="Deng J."/>
            <person name="Jiang H."/>
            <person name="Liu Y."/>
            <person name="Qu J."/>
            <person name="Song X.-Z."/>
            <person name="Zhang L."/>
            <person name="Villasana D."/>
            <person name="Johnson A."/>
            <person name="Liu J."/>
            <person name="Liyanage D."/>
            <person name="Lorensuhewa L."/>
            <person name="Robinson T."/>
            <person name="Song A."/>
            <person name="Song B.-B."/>
            <person name="Dinh H."/>
            <person name="Thornton R."/>
            <person name="Coyle M."/>
            <person name="Francisco L."/>
            <person name="Jackson L."/>
            <person name="Javaid M."/>
            <person name="Korchina V."/>
            <person name="Kovar C."/>
            <person name="Mata R."/>
            <person name="Mathew T."/>
            <person name="Ngo R."/>
            <person name="Nguyen L."/>
            <person name="Nguyen N."/>
            <person name="Okwuonu G."/>
            <person name="Ongeri F."/>
            <person name="Pham C."/>
            <person name="Simmons D."/>
            <person name="Wilczek-Boney K."/>
            <person name="Hale W."/>
            <person name="Jakkamsetti A."/>
            <person name="Pham P."/>
            <person name="Ruth R."/>
            <person name="San Lucas F."/>
            <person name="Warren J."/>
            <person name="Zhang J."/>
            <person name="Zhao Z."/>
            <person name="Zhou C."/>
            <person name="Zhu D."/>
            <person name="Lee S."/>
            <person name="Bess C."/>
            <person name="Blankenburg K."/>
            <person name="Forbes L."/>
            <person name="Fu Q."/>
            <person name="Gubbala S."/>
            <person name="Hirani K."/>
            <person name="Jayaseelan J.C."/>
            <person name="Lara F."/>
            <person name="Munidasa M."/>
            <person name="Palculict T."/>
            <person name="Patil S."/>
            <person name="Pu L.-L."/>
            <person name="Saada N."/>
            <person name="Tang L."/>
            <person name="Weissenberger G."/>
            <person name="Zhu Y."/>
            <person name="Hemphill L."/>
            <person name="Shang Y."/>
            <person name="Youmans B."/>
            <person name="Ayvaz T."/>
            <person name="Ross M."/>
            <person name="Santibanez J."/>
            <person name="Aqrawi P."/>
            <person name="Gross S."/>
            <person name="Joshi V."/>
            <person name="Fowler G."/>
            <person name="Nazareth L."/>
            <person name="Reid J."/>
            <person name="Worley K."/>
            <person name="Petrosino J."/>
            <person name="Highlander S."/>
            <person name="Gibbs R."/>
        </authorList>
    </citation>
    <scope>NUCLEOTIDE SEQUENCE [LARGE SCALE GENOMIC DNA]</scope>
    <source>
        <strain evidence="1">ATCC 33030</strain>
    </source>
</reference>
<evidence type="ECO:0000313" key="2">
    <source>
        <dbReference type="Proteomes" id="UP000004208"/>
    </source>
</evidence>
<organism evidence="1 2">
    <name type="scientific">Corynebacterium genitalium ATCC 33030</name>
    <dbReference type="NCBI Taxonomy" id="585529"/>
    <lineage>
        <taxon>Bacteria</taxon>
        <taxon>Bacillati</taxon>
        <taxon>Actinomycetota</taxon>
        <taxon>Actinomycetes</taxon>
        <taxon>Mycobacteriales</taxon>
        <taxon>Corynebacteriaceae</taxon>
        <taxon>Corynebacterium</taxon>
    </lineage>
</organism>